<reference evidence="3" key="2">
    <citation type="submission" date="2023-07" db="EMBL/GenBank/DDBJ databases">
        <title>Genome content predicts the carbon catabolic preferences of heterotrophic bacteria.</title>
        <authorList>
            <person name="Gralka M."/>
        </authorList>
    </citation>
    <scope>NUCLEOTIDE SEQUENCE</scope>
    <source>
        <strain evidence="3">6E02</strain>
    </source>
</reference>
<gene>
    <name evidence="2" type="ORF">AN168_06565</name>
    <name evidence="3" type="ORF">Q8W42_10900</name>
</gene>
<evidence type="ECO:0000256" key="1">
    <source>
        <dbReference type="SAM" id="MobiDB-lite"/>
    </source>
</evidence>
<dbReference type="RefSeq" id="WP_017077910.1">
    <property type="nucleotide sequence ID" value="NZ_CAWNUI010000092.1"/>
</dbReference>
<dbReference type="EMBL" id="JAUYVL010000004">
    <property type="protein sequence ID" value="MDP2501217.1"/>
    <property type="molecule type" value="Genomic_DNA"/>
</dbReference>
<dbReference type="EMBL" id="LIZK01000002">
    <property type="protein sequence ID" value="KPL95299.1"/>
    <property type="molecule type" value="Genomic_DNA"/>
</dbReference>
<sequence>MTNKVNRFFFSLFCSSLLISGCGGGDSENQSVQDVGETETTVESGIEEETVTEEQTGSIDETGTEEETENVVVAGNTEGTGTIEEKNNEQATNAAIIKSIHLIND</sequence>
<feature type="region of interest" description="Disordered" evidence="1">
    <location>
        <begin position="25"/>
        <end position="69"/>
    </location>
</feature>
<evidence type="ECO:0000313" key="4">
    <source>
        <dbReference type="Proteomes" id="UP000050463"/>
    </source>
</evidence>
<evidence type="ECO:0000313" key="3">
    <source>
        <dbReference type="EMBL" id="MDP2501217.1"/>
    </source>
</evidence>
<comment type="caution">
    <text evidence="2">The sequence shown here is derived from an EMBL/GenBank/DDBJ whole genome shotgun (WGS) entry which is preliminary data.</text>
</comment>
<dbReference type="PROSITE" id="PS51257">
    <property type="entry name" value="PROKAR_LIPOPROTEIN"/>
    <property type="match status" value="1"/>
</dbReference>
<dbReference type="AlphaFoldDB" id="A0A2N7K440"/>
<protein>
    <submittedName>
        <fullName evidence="2">Uncharacterized protein</fullName>
    </submittedName>
</protein>
<accession>A0A2N7K440</accession>
<dbReference type="Proteomes" id="UP001177935">
    <property type="component" value="Unassembled WGS sequence"/>
</dbReference>
<reference evidence="2 4" key="1">
    <citation type="submission" date="2015-08" db="EMBL/GenBank/DDBJ databases">
        <title>Draft Genome Sequence of Vibrio splendidus UCD-SED7.</title>
        <authorList>
            <person name="Lee R.D."/>
            <person name="Lang J.M."/>
            <person name="Coil D.A."/>
            <person name="Jospin G."/>
            <person name="Eisen J.A."/>
        </authorList>
    </citation>
    <scope>NUCLEOTIDE SEQUENCE [LARGE SCALE GENOMIC DNA]</scope>
    <source>
        <strain evidence="2 4">UCD-SED7</strain>
    </source>
</reference>
<name>A0A2N7K440_VIBSP</name>
<evidence type="ECO:0000313" key="2">
    <source>
        <dbReference type="EMBL" id="KPL95299.1"/>
    </source>
</evidence>
<proteinExistence type="predicted"/>
<dbReference type="Proteomes" id="UP000050463">
    <property type="component" value="Unassembled WGS sequence"/>
</dbReference>
<organism evidence="2 4">
    <name type="scientific">Vibrio splendidus</name>
    <dbReference type="NCBI Taxonomy" id="29497"/>
    <lineage>
        <taxon>Bacteria</taxon>
        <taxon>Pseudomonadati</taxon>
        <taxon>Pseudomonadota</taxon>
        <taxon>Gammaproteobacteria</taxon>
        <taxon>Vibrionales</taxon>
        <taxon>Vibrionaceae</taxon>
        <taxon>Vibrio</taxon>
    </lineage>
</organism>